<reference evidence="1 2" key="1">
    <citation type="submission" date="2019-07" db="EMBL/GenBank/DDBJ databases">
        <title>WGS assembly of Gossypium tomentosum.</title>
        <authorList>
            <person name="Chen Z.J."/>
            <person name="Sreedasyam A."/>
            <person name="Ando A."/>
            <person name="Song Q."/>
            <person name="De L."/>
            <person name="Hulse-Kemp A."/>
            <person name="Ding M."/>
            <person name="Ye W."/>
            <person name="Kirkbride R."/>
            <person name="Jenkins J."/>
            <person name="Plott C."/>
            <person name="Lovell J."/>
            <person name="Lin Y.-M."/>
            <person name="Vaughn R."/>
            <person name="Liu B."/>
            <person name="Li W."/>
            <person name="Simpson S."/>
            <person name="Scheffler B."/>
            <person name="Saski C."/>
            <person name="Grover C."/>
            <person name="Hu G."/>
            <person name="Conover J."/>
            <person name="Carlson J."/>
            <person name="Shu S."/>
            <person name="Boston L."/>
            <person name="Williams M."/>
            <person name="Peterson D."/>
            <person name="Mcgee K."/>
            <person name="Jones D."/>
            <person name="Wendel J."/>
            <person name="Stelly D."/>
            <person name="Grimwood J."/>
            <person name="Schmutz J."/>
        </authorList>
    </citation>
    <scope>NUCLEOTIDE SEQUENCE [LARGE SCALE GENOMIC DNA]</scope>
    <source>
        <strain evidence="1">7179.01</strain>
    </source>
</reference>
<accession>A0A5D2QPR4</accession>
<dbReference type="EMBL" id="CM017614">
    <property type="protein sequence ID" value="TYI30426.1"/>
    <property type="molecule type" value="Genomic_DNA"/>
</dbReference>
<keyword evidence="2" id="KW-1185">Reference proteome</keyword>
<sequence>MIKSIKCQSFLKHSCSTYASSSSSSSSSTRCFSNAIITATFSQPKLLSFVNNDSPKQQTIAIEKAKLINKIETFHNKYNMYIYLYCMFYFKYSFNHTTLNMSLNFSLCCFCLVL</sequence>
<dbReference type="AlphaFoldDB" id="A0A5D2QPR4"/>
<evidence type="ECO:0000313" key="2">
    <source>
        <dbReference type="Proteomes" id="UP000322667"/>
    </source>
</evidence>
<proteinExistence type="predicted"/>
<dbReference type="Proteomes" id="UP000322667">
    <property type="component" value="Chromosome A05"/>
</dbReference>
<gene>
    <name evidence="1" type="ORF">ES332_A05G386800v1</name>
</gene>
<evidence type="ECO:0000313" key="1">
    <source>
        <dbReference type="EMBL" id="TYI30426.1"/>
    </source>
</evidence>
<name>A0A5D2QPR4_GOSTO</name>
<organism evidence="1 2">
    <name type="scientific">Gossypium tomentosum</name>
    <name type="common">Hawaiian cotton</name>
    <name type="synonym">Gossypium sandvicense</name>
    <dbReference type="NCBI Taxonomy" id="34277"/>
    <lineage>
        <taxon>Eukaryota</taxon>
        <taxon>Viridiplantae</taxon>
        <taxon>Streptophyta</taxon>
        <taxon>Embryophyta</taxon>
        <taxon>Tracheophyta</taxon>
        <taxon>Spermatophyta</taxon>
        <taxon>Magnoliopsida</taxon>
        <taxon>eudicotyledons</taxon>
        <taxon>Gunneridae</taxon>
        <taxon>Pentapetalae</taxon>
        <taxon>rosids</taxon>
        <taxon>malvids</taxon>
        <taxon>Malvales</taxon>
        <taxon>Malvaceae</taxon>
        <taxon>Malvoideae</taxon>
        <taxon>Gossypium</taxon>
    </lineage>
</organism>
<protein>
    <submittedName>
        <fullName evidence="1">Uncharacterized protein</fullName>
    </submittedName>
</protein>